<evidence type="ECO:0000259" key="2">
    <source>
        <dbReference type="Pfam" id="PF10536"/>
    </source>
</evidence>
<dbReference type="PANTHER" id="PTHR46033:SF8">
    <property type="entry name" value="PROTEIN MAINTENANCE OF MERISTEMS-LIKE"/>
    <property type="match status" value="1"/>
</dbReference>
<dbReference type="OrthoDB" id="981154at2759"/>
<accession>A0A9D4AGJ4</accession>
<proteinExistence type="predicted"/>
<dbReference type="Pfam" id="PF10536">
    <property type="entry name" value="PMD"/>
    <property type="match status" value="1"/>
</dbReference>
<feature type="compositionally biased region" description="Basic and acidic residues" evidence="1">
    <location>
        <begin position="204"/>
        <end position="218"/>
    </location>
</feature>
<evidence type="ECO:0000313" key="3">
    <source>
        <dbReference type="EMBL" id="KAH1115153.1"/>
    </source>
</evidence>
<dbReference type="Proteomes" id="UP000828251">
    <property type="component" value="Unassembled WGS sequence"/>
</dbReference>
<protein>
    <recommendedName>
        <fullName evidence="2">Aminotransferase-like plant mobile domain-containing protein</fullName>
    </recommendedName>
</protein>
<sequence length="229" mass="26102">MACMNGAECPTDINKAEDEKGDVEYQPIGLLEEDMQLQLRLSVDGSVLTRLDRDRLVTRYIPKVKDDSTEVERIRYTQAYIIEILIRYLMSDKSQNLIHLMWLLKLVDFKVAGELSWGSAMLSTLYWEMCQMTQPNKVKIGGCFSLLHLWAQFHFPFLCPQVNHPYTFPFLTSHLVPSPAPRLTPGHQSPPSRHCATITSQPTKHAESSNTEAEKQTEHQATVVVNSNK</sequence>
<organism evidence="3 4">
    <name type="scientific">Gossypium stocksii</name>
    <dbReference type="NCBI Taxonomy" id="47602"/>
    <lineage>
        <taxon>Eukaryota</taxon>
        <taxon>Viridiplantae</taxon>
        <taxon>Streptophyta</taxon>
        <taxon>Embryophyta</taxon>
        <taxon>Tracheophyta</taxon>
        <taxon>Spermatophyta</taxon>
        <taxon>Magnoliopsida</taxon>
        <taxon>eudicotyledons</taxon>
        <taxon>Gunneridae</taxon>
        <taxon>Pentapetalae</taxon>
        <taxon>rosids</taxon>
        <taxon>malvids</taxon>
        <taxon>Malvales</taxon>
        <taxon>Malvaceae</taxon>
        <taxon>Malvoideae</taxon>
        <taxon>Gossypium</taxon>
    </lineage>
</organism>
<evidence type="ECO:0000256" key="1">
    <source>
        <dbReference type="SAM" id="MobiDB-lite"/>
    </source>
</evidence>
<comment type="caution">
    <text evidence="3">The sequence shown here is derived from an EMBL/GenBank/DDBJ whole genome shotgun (WGS) entry which is preliminary data.</text>
</comment>
<evidence type="ECO:0000313" key="4">
    <source>
        <dbReference type="Proteomes" id="UP000828251"/>
    </source>
</evidence>
<feature type="compositionally biased region" description="Polar residues" evidence="1">
    <location>
        <begin position="219"/>
        <end position="229"/>
    </location>
</feature>
<dbReference type="EMBL" id="JAIQCV010000003">
    <property type="protein sequence ID" value="KAH1115153.1"/>
    <property type="molecule type" value="Genomic_DNA"/>
</dbReference>
<dbReference type="PANTHER" id="PTHR46033">
    <property type="entry name" value="PROTEIN MAIN-LIKE 2"/>
    <property type="match status" value="1"/>
</dbReference>
<gene>
    <name evidence="3" type="ORF">J1N35_008531</name>
</gene>
<feature type="compositionally biased region" description="Polar residues" evidence="1">
    <location>
        <begin position="186"/>
        <end position="203"/>
    </location>
</feature>
<reference evidence="3 4" key="1">
    <citation type="journal article" date="2021" name="Plant Biotechnol. J.">
        <title>Multi-omics assisted identification of the key and species-specific regulatory components of drought-tolerant mechanisms in Gossypium stocksii.</title>
        <authorList>
            <person name="Yu D."/>
            <person name="Ke L."/>
            <person name="Zhang D."/>
            <person name="Wu Y."/>
            <person name="Sun Y."/>
            <person name="Mei J."/>
            <person name="Sun J."/>
            <person name="Sun Y."/>
        </authorList>
    </citation>
    <scope>NUCLEOTIDE SEQUENCE [LARGE SCALE GENOMIC DNA]</scope>
    <source>
        <strain evidence="4">cv. E1</strain>
        <tissue evidence="3">Leaf</tissue>
    </source>
</reference>
<dbReference type="AlphaFoldDB" id="A0A9D4AGJ4"/>
<dbReference type="InterPro" id="IPR019557">
    <property type="entry name" value="AminoTfrase-like_pln_mobile"/>
</dbReference>
<keyword evidence="4" id="KW-1185">Reference proteome</keyword>
<name>A0A9D4AGJ4_9ROSI</name>
<dbReference type="InterPro" id="IPR044824">
    <property type="entry name" value="MAIN-like"/>
</dbReference>
<feature type="region of interest" description="Disordered" evidence="1">
    <location>
        <begin position="181"/>
        <end position="229"/>
    </location>
</feature>
<feature type="domain" description="Aminotransferase-like plant mobile" evidence="2">
    <location>
        <begin position="72"/>
        <end position="168"/>
    </location>
</feature>
<dbReference type="GO" id="GO:0010073">
    <property type="term" value="P:meristem maintenance"/>
    <property type="evidence" value="ECO:0007669"/>
    <property type="project" value="InterPro"/>
</dbReference>